<organism evidence="1 2">
    <name type="scientific">Marinoscillum furvescens DSM 4134</name>
    <dbReference type="NCBI Taxonomy" id="1122208"/>
    <lineage>
        <taxon>Bacteria</taxon>
        <taxon>Pseudomonadati</taxon>
        <taxon>Bacteroidota</taxon>
        <taxon>Cytophagia</taxon>
        <taxon>Cytophagales</taxon>
        <taxon>Reichenbachiellaceae</taxon>
        <taxon>Marinoscillum</taxon>
    </lineage>
</organism>
<name>A0A3D9KZE2_MARFU</name>
<protein>
    <submittedName>
        <fullName evidence="1">Uncharacterized protein</fullName>
    </submittedName>
</protein>
<evidence type="ECO:0000313" key="1">
    <source>
        <dbReference type="EMBL" id="RED94392.1"/>
    </source>
</evidence>
<comment type="caution">
    <text evidence="1">The sequence shown here is derived from an EMBL/GenBank/DDBJ whole genome shotgun (WGS) entry which is preliminary data.</text>
</comment>
<dbReference type="EMBL" id="QREG01000021">
    <property type="protein sequence ID" value="RED94392.1"/>
    <property type="molecule type" value="Genomic_DNA"/>
</dbReference>
<dbReference type="AlphaFoldDB" id="A0A3D9KZE2"/>
<keyword evidence="2" id="KW-1185">Reference proteome</keyword>
<reference evidence="1 2" key="1">
    <citation type="submission" date="2018-07" db="EMBL/GenBank/DDBJ databases">
        <title>Genomic Encyclopedia of Type Strains, Phase IV (KMG-IV): sequencing the most valuable type-strain genomes for metagenomic binning, comparative biology and taxonomic classification.</title>
        <authorList>
            <person name="Goeker M."/>
        </authorList>
    </citation>
    <scope>NUCLEOTIDE SEQUENCE [LARGE SCALE GENOMIC DNA]</scope>
    <source>
        <strain evidence="1 2">DSM 4134</strain>
    </source>
</reference>
<dbReference type="Proteomes" id="UP000256779">
    <property type="component" value="Unassembled WGS sequence"/>
</dbReference>
<sequence length="78" mass="8971">MKQLIRSELQLARTQALYVQFSTQNKAAICITEFGAYFVMAVFQCYFSRCYCLTQEKINKISNTIIGVQAHLLGDRNQ</sequence>
<proteinExistence type="predicted"/>
<gene>
    <name evidence="1" type="ORF">C7460_12179</name>
</gene>
<evidence type="ECO:0000313" key="2">
    <source>
        <dbReference type="Proteomes" id="UP000256779"/>
    </source>
</evidence>
<accession>A0A3D9KZE2</accession>